<dbReference type="EMBL" id="MF768985">
    <property type="protein sequence ID" value="ATU84025.1"/>
    <property type="molecule type" value="Genomic_DNA"/>
</dbReference>
<accession>A0A2D3I6L3</accession>
<organism evidence="1">
    <name type="scientific">White spot syndrome virus</name>
    <dbReference type="NCBI Taxonomy" id="342409"/>
    <lineage>
        <taxon>Viruses</taxon>
        <taxon>Viruses incertae sedis</taxon>
        <taxon>Naldaviricetes</taxon>
        <taxon>Nimaviridae</taxon>
        <taxon>Whispovirus</taxon>
    </lineage>
</organism>
<name>A0A2D3I6L3_9VIRU</name>
<reference evidence="1" key="1">
    <citation type="journal article" date="2018" name="Aquaculture">
        <title>Complete genome sequence of a white spot syndrome virus associated with a disease incursion in Australia.</title>
        <authorList>
            <person name="Oakey J."/>
            <person name="Smith C.S."/>
        </authorList>
    </citation>
    <scope>NUCLEOTIDE SEQUENCE [LARGE SCALE GENOMIC DNA]</scope>
    <source>
        <strain evidence="1">WSSV-AU</strain>
    </source>
</reference>
<evidence type="ECO:0000313" key="1">
    <source>
        <dbReference type="EMBL" id="ATU84025.1"/>
    </source>
</evidence>
<proteinExistence type="predicted"/>
<dbReference type="Proteomes" id="UP000267516">
    <property type="component" value="Segment"/>
</dbReference>
<protein>
    <submittedName>
        <fullName evidence="1">ORF108</fullName>
    </submittedName>
</protein>
<sequence>MDIVTRPLLLDDFMRFTLKFLSSLIALLNLLIRSDTEGFALFCMLRKTLVSSSSQVFASSFLKESLIF</sequence>